<evidence type="ECO:0000256" key="6">
    <source>
        <dbReference type="ARBA" id="ARBA00022490"/>
    </source>
</evidence>
<dbReference type="Proteomes" id="UP000597762">
    <property type="component" value="Unassembled WGS sequence"/>
</dbReference>
<evidence type="ECO:0000313" key="14">
    <source>
        <dbReference type="EMBL" id="CAE1263536.1"/>
    </source>
</evidence>
<evidence type="ECO:0000256" key="11">
    <source>
        <dbReference type="ARBA" id="ARBA00037258"/>
    </source>
</evidence>
<dbReference type="PANTHER" id="PTHR19288:SF44">
    <property type="entry name" value="PHOSPHOLYSINE PHOSPHOHISTIDINE INORGANIC PYROPHOSPHATE PHOSPHATASE"/>
    <property type="match status" value="1"/>
</dbReference>
<comment type="similarity">
    <text evidence="4">Belongs to the HAD-like hydrolase superfamily.</text>
</comment>
<dbReference type="EC" id="3.6.1.1" evidence="5"/>
<protein>
    <recommendedName>
        <fullName evidence="12">Phospholysine phosphohistidine inorganic pyrophosphate phosphatase</fullName>
        <ecNumber evidence="5">3.6.1.1</ecNumber>
    </recommendedName>
</protein>
<dbReference type="NCBIfam" id="TIGR01458">
    <property type="entry name" value="HAD-SF-IIA-hyp3"/>
    <property type="match status" value="1"/>
</dbReference>
<dbReference type="GO" id="GO:0016791">
    <property type="term" value="F:phosphatase activity"/>
    <property type="evidence" value="ECO:0007669"/>
    <property type="project" value="InterPro"/>
</dbReference>
<evidence type="ECO:0000256" key="8">
    <source>
        <dbReference type="ARBA" id="ARBA00022801"/>
    </source>
</evidence>
<comment type="subcellular location">
    <subcellularLocation>
        <location evidence="3">Cytoplasm</location>
    </subcellularLocation>
    <subcellularLocation>
        <location evidence="2">Nucleus</location>
    </subcellularLocation>
</comment>
<keyword evidence="8 14" id="KW-0378">Hydrolase</keyword>
<dbReference type="FunFam" id="3.40.50.1000:FF:000051">
    <property type="entry name" value="Phospholysine phosphohistidine inorganic pyrophosphate phosphatase"/>
    <property type="match status" value="1"/>
</dbReference>
<proteinExistence type="inferred from homology"/>
<evidence type="ECO:0000256" key="7">
    <source>
        <dbReference type="ARBA" id="ARBA00022723"/>
    </source>
</evidence>
<organism evidence="14 15">
    <name type="scientific">Acanthosepion pharaonis</name>
    <name type="common">Pharaoh cuttlefish</name>
    <name type="synonym">Sepia pharaonis</name>
    <dbReference type="NCBI Taxonomy" id="158019"/>
    <lineage>
        <taxon>Eukaryota</taxon>
        <taxon>Metazoa</taxon>
        <taxon>Spiralia</taxon>
        <taxon>Lophotrochozoa</taxon>
        <taxon>Mollusca</taxon>
        <taxon>Cephalopoda</taxon>
        <taxon>Coleoidea</taxon>
        <taxon>Decapodiformes</taxon>
        <taxon>Sepiida</taxon>
        <taxon>Sepiina</taxon>
        <taxon>Sepiidae</taxon>
        <taxon>Acanthosepion</taxon>
    </lineage>
</organism>
<keyword evidence="10" id="KW-0539">Nucleus</keyword>
<dbReference type="OrthoDB" id="426235at2759"/>
<keyword evidence="9" id="KW-0460">Magnesium</keyword>
<dbReference type="AlphaFoldDB" id="A0A812CEG7"/>
<dbReference type="Gene3D" id="3.40.50.1000">
    <property type="entry name" value="HAD superfamily/HAD-like"/>
    <property type="match status" value="2"/>
</dbReference>
<dbReference type="GO" id="GO:0005829">
    <property type="term" value="C:cytosol"/>
    <property type="evidence" value="ECO:0007669"/>
    <property type="project" value="TreeGrafter"/>
</dbReference>
<evidence type="ECO:0000256" key="5">
    <source>
        <dbReference type="ARBA" id="ARBA00012146"/>
    </source>
</evidence>
<dbReference type="PANTHER" id="PTHR19288">
    <property type="entry name" value="4-NITROPHENYLPHOSPHATASE-RELATED"/>
    <property type="match status" value="1"/>
</dbReference>
<evidence type="ECO:0000256" key="3">
    <source>
        <dbReference type="ARBA" id="ARBA00004496"/>
    </source>
</evidence>
<dbReference type="SUPFAM" id="SSF56784">
    <property type="entry name" value="HAD-like"/>
    <property type="match status" value="1"/>
</dbReference>
<comment type="catalytic activity">
    <reaction evidence="13">
        <text>diphosphate + H2O = 2 phosphate + H(+)</text>
        <dbReference type="Rhea" id="RHEA:24576"/>
        <dbReference type="ChEBI" id="CHEBI:15377"/>
        <dbReference type="ChEBI" id="CHEBI:15378"/>
        <dbReference type="ChEBI" id="CHEBI:33019"/>
        <dbReference type="ChEBI" id="CHEBI:43474"/>
        <dbReference type="EC" id="3.6.1.1"/>
    </reaction>
</comment>
<reference evidence="14" key="1">
    <citation type="submission" date="2021-01" db="EMBL/GenBank/DDBJ databases">
        <authorList>
            <person name="Li R."/>
            <person name="Bekaert M."/>
        </authorList>
    </citation>
    <scope>NUCLEOTIDE SEQUENCE</scope>
    <source>
        <strain evidence="14">Farmed</strain>
    </source>
</reference>
<evidence type="ECO:0000256" key="2">
    <source>
        <dbReference type="ARBA" id="ARBA00004123"/>
    </source>
</evidence>
<dbReference type="Pfam" id="PF13242">
    <property type="entry name" value="Hydrolase_like"/>
    <property type="match status" value="1"/>
</dbReference>
<dbReference type="NCBIfam" id="TIGR01549">
    <property type="entry name" value="HAD-SF-IA-v1"/>
    <property type="match status" value="1"/>
</dbReference>
<dbReference type="GO" id="GO:0046872">
    <property type="term" value="F:metal ion binding"/>
    <property type="evidence" value="ECO:0007669"/>
    <property type="project" value="UniProtKB-KW"/>
</dbReference>
<comment type="cofactor">
    <cofactor evidence="1">
        <name>Mg(2+)</name>
        <dbReference type="ChEBI" id="CHEBI:18420"/>
    </cofactor>
</comment>
<evidence type="ECO:0000256" key="13">
    <source>
        <dbReference type="ARBA" id="ARBA00047820"/>
    </source>
</evidence>
<evidence type="ECO:0000256" key="1">
    <source>
        <dbReference type="ARBA" id="ARBA00001946"/>
    </source>
</evidence>
<accession>A0A812CEG7</accession>
<dbReference type="EMBL" id="CAHIKZ030001418">
    <property type="protein sequence ID" value="CAE1263536.1"/>
    <property type="molecule type" value="Genomic_DNA"/>
</dbReference>
<sequence>MTFFSRTSNPFLPSIRVRVVPFGVVHISLTRTVSSQPSSPLPPLLSELFGSAPGPSFSSIPWPLEGSSYSIPESFASPAILSSNSSLVSPFCCCCRNNFLTAVLPHQGGFKLGPYKGRVFFVPLPMNLDTCPAASSSSIFFLSITPKTVFCLEPDISYYGSMRDILVARRENGGKVIEGSVNAVQRLNKAGIPVFSPIPAVCAILKERNLRPFLLVSPDALDDFKGIDTNDPNCVVIGDFNNGFSYEIMNKVFRFLKSLSNPVLFSLGCGKYYQDNGKLVLDVGPYMKALEYACDITAEVVGKPSPDFFKAALNDLGLKPAEVVMIGDDIINDVEGAQALGMRGIQVCTGKYRPEDKIHQIVKADGYPKNLAEAVDLILSQK</sequence>
<dbReference type="NCBIfam" id="TIGR01509">
    <property type="entry name" value="HAD-SF-IA-v3"/>
    <property type="match status" value="1"/>
</dbReference>
<dbReference type="InterPro" id="IPR036412">
    <property type="entry name" value="HAD-like_sf"/>
</dbReference>
<gene>
    <name evidence="14" type="ORF">SPHA_33754</name>
</gene>
<dbReference type="GO" id="GO:0005634">
    <property type="term" value="C:nucleus"/>
    <property type="evidence" value="ECO:0007669"/>
    <property type="project" value="UniProtKB-SubCell"/>
</dbReference>
<comment type="caution">
    <text evidence="14">The sequence shown here is derived from an EMBL/GenBank/DDBJ whole genome shotgun (WGS) entry which is preliminary data.</text>
</comment>
<evidence type="ECO:0000256" key="9">
    <source>
        <dbReference type="ARBA" id="ARBA00022842"/>
    </source>
</evidence>
<evidence type="ECO:0000256" key="10">
    <source>
        <dbReference type="ARBA" id="ARBA00023242"/>
    </source>
</evidence>
<dbReference type="InterPro" id="IPR023214">
    <property type="entry name" value="HAD_sf"/>
</dbReference>
<dbReference type="InterPro" id="IPR006439">
    <property type="entry name" value="HAD-SF_hydro_IA"/>
</dbReference>
<keyword evidence="7" id="KW-0479">Metal-binding</keyword>
<evidence type="ECO:0000313" key="15">
    <source>
        <dbReference type="Proteomes" id="UP000597762"/>
    </source>
</evidence>
<dbReference type="GO" id="GO:0004427">
    <property type="term" value="F:inorganic diphosphate phosphatase activity"/>
    <property type="evidence" value="ECO:0007669"/>
    <property type="project" value="UniProtKB-EC"/>
</dbReference>
<evidence type="ECO:0000256" key="12">
    <source>
        <dbReference type="ARBA" id="ARBA00039357"/>
    </source>
</evidence>
<keyword evidence="15" id="KW-1185">Reference proteome</keyword>
<name>A0A812CEG7_ACAPH</name>
<dbReference type="InterPro" id="IPR006355">
    <property type="entry name" value="LHPP/HDHD2"/>
</dbReference>
<comment type="function">
    <text evidence="11">Phosphatase that hydrolyzes imidodiphosphate, 3-phosphohistidine and 6-phospholysine. Has broad substrate specificity and can also hydrolyze inorganic diphosphate, but with lower efficiency.</text>
</comment>
<keyword evidence="6" id="KW-0963">Cytoplasm</keyword>
<evidence type="ECO:0000256" key="4">
    <source>
        <dbReference type="ARBA" id="ARBA00007958"/>
    </source>
</evidence>